<dbReference type="InterPro" id="IPR036388">
    <property type="entry name" value="WH-like_DNA-bd_sf"/>
</dbReference>
<evidence type="ECO:0000256" key="8">
    <source>
        <dbReference type="ARBA" id="ARBA00023306"/>
    </source>
</evidence>
<feature type="region of interest" description="Disordered" evidence="10">
    <location>
        <begin position="571"/>
        <end position="612"/>
    </location>
</feature>
<evidence type="ECO:0000256" key="4">
    <source>
        <dbReference type="ARBA" id="ARBA00023015"/>
    </source>
</evidence>
<keyword evidence="13" id="KW-1185">Reference proteome</keyword>
<name>A0AAV0UIC6_HYABA</name>
<gene>
    <name evidence="12" type="ORF">HBR001_LOCUS6928</name>
</gene>
<evidence type="ECO:0000256" key="1">
    <source>
        <dbReference type="ARBA" id="ARBA00004123"/>
    </source>
</evidence>
<dbReference type="InterPro" id="IPR036390">
    <property type="entry name" value="WH_DNA-bd_sf"/>
</dbReference>
<evidence type="ECO:0000256" key="9">
    <source>
        <dbReference type="RuleBase" id="RU003796"/>
    </source>
</evidence>
<feature type="compositionally biased region" description="Basic and acidic residues" evidence="10">
    <location>
        <begin position="121"/>
        <end position="133"/>
    </location>
</feature>
<keyword evidence="4 9" id="KW-0805">Transcription regulation</keyword>
<feature type="domain" description="E2F/DP family winged-helix DNA-binding" evidence="11">
    <location>
        <begin position="252"/>
        <end position="336"/>
    </location>
</feature>
<dbReference type="InterPro" id="IPR015633">
    <property type="entry name" value="E2F"/>
</dbReference>
<dbReference type="Gene3D" id="1.10.10.10">
    <property type="entry name" value="Winged helix-like DNA-binding domain superfamily/Winged helix DNA-binding domain"/>
    <property type="match status" value="2"/>
</dbReference>
<dbReference type="SUPFAM" id="SSF46785">
    <property type="entry name" value="Winged helix' DNA-binding domain"/>
    <property type="match status" value="2"/>
</dbReference>
<keyword evidence="6 9" id="KW-0804">Transcription</keyword>
<feature type="compositionally biased region" description="Basic and acidic residues" evidence="10">
    <location>
        <begin position="351"/>
        <end position="361"/>
    </location>
</feature>
<proteinExistence type="inferred from homology"/>
<dbReference type="EMBL" id="CANTFL010001320">
    <property type="protein sequence ID" value="CAI5736756.1"/>
    <property type="molecule type" value="Genomic_DNA"/>
</dbReference>
<comment type="similarity">
    <text evidence="2 9">Belongs to the E2F/DP family.</text>
</comment>
<evidence type="ECO:0000313" key="13">
    <source>
        <dbReference type="Proteomes" id="UP001162031"/>
    </source>
</evidence>
<feature type="region of interest" description="Disordered" evidence="10">
    <location>
        <begin position="418"/>
        <end position="460"/>
    </location>
</feature>
<sequence>MPANEVISPIRCKRQQARPPRTAGSIDVTNARSRIHQPSPNRTEAAAAMLSLLSGHQGLKGETRSAVASTKVEQTCALRCDTKAGTSVKRKVETVWMEAADAAAVTELPVAKSHAEIDHQEAIDKRGTGEMAKRRGSRSSGDHSGFFPLREYNRKEKSLGLLCENFLRLYQDDSISEICLDQAALELGVERRRIYDIVNILESIHLVSRKSKNLYHWHGLVSPPDVHQRHEVRYEATKELTEIRLCHSDDRRRGKSLSKLSQMFVQLFLGKEDCIIPLDQAAKQLIQMEDSKSEEDRLLKTKIRRLYDVANVLVSVGLLEKLQLSSSRKPVFRWKMCSAALVPTRSTADSTHSRDDMHETSAQHLPDGTVDVKTEVLSSGAEVHHVHVVKSTESCENDMSDDCSDAFSACGRCRSKRKQTSQDGSDVSTSDGESLTKRNRRSVEKESVGNCSSQSTDEESVGLLRMDANNEPVHPQVVLCEQQEQVKRYMQRYIREYVDYMTVHPKPLHSACSTSGTEASGDVLSPSASKTITASAAGPSVAVSLPSLAEDIRDSLLTESPQSLAILDAAQAESRQPQHLTTSSIASESDAETSSRRLMCSTGKRRALDSSV</sequence>
<dbReference type="PANTHER" id="PTHR12081">
    <property type="entry name" value="TRANSCRIPTION FACTOR E2F"/>
    <property type="match status" value="1"/>
</dbReference>
<dbReference type="InterPro" id="IPR003316">
    <property type="entry name" value="E2F_WHTH_DNA-bd_dom"/>
</dbReference>
<dbReference type="AlphaFoldDB" id="A0AAV0UIC6"/>
<feature type="domain" description="E2F/DP family winged-helix DNA-binding" evidence="11">
    <location>
        <begin position="154"/>
        <end position="219"/>
    </location>
</feature>
<comment type="subcellular location">
    <subcellularLocation>
        <location evidence="1 9">Nucleus</location>
    </subcellularLocation>
</comment>
<evidence type="ECO:0000256" key="3">
    <source>
        <dbReference type="ARBA" id="ARBA00022491"/>
    </source>
</evidence>
<protein>
    <recommendedName>
        <fullName evidence="11">E2F/DP family winged-helix DNA-binding domain-containing protein</fullName>
    </recommendedName>
</protein>
<keyword evidence="5 9" id="KW-0238">DNA-binding</keyword>
<accession>A0AAV0UIC6</accession>
<evidence type="ECO:0000256" key="5">
    <source>
        <dbReference type="ARBA" id="ARBA00023125"/>
    </source>
</evidence>
<dbReference type="GO" id="GO:0090575">
    <property type="term" value="C:RNA polymerase II transcription regulator complex"/>
    <property type="evidence" value="ECO:0007669"/>
    <property type="project" value="TreeGrafter"/>
</dbReference>
<keyword evidence="8" id="KW-0131">Cell cycle</keyword>
<feature type="region of interest" description="Disordered" evidence="10">
    <location>
        <begin position="345"/>
        <end position="365"/>
    </location>
</feature>
<dbReference type="GO" id="GO:0000981">
    <property type="term" value="F:DNA-binding transcription factor activity, RNA polymerase II-specific"/>
    <property type="evidence" value="ECO:0007669"/>
    <property type="project" value="TreeGrafter"/>
</dbReference>
<evidence type="ECO:0000313" key="12">
    <source>
        <dbReference type="EMBL" id="CAI5736756.1"/>
    </source>
</evidence>
<keyword evidence="7 9" id="KW-0539">Nucleus</keyword>
<feature type="compositionally biased region" description="Polar residues" evidence="10">
    <location>
        <begin position="421"/>
        <end position="433"/>
    </location>
</feature>
<dbReference type="PANTHER" id="PTHR12081:SF7">
    <property type="entry name" value="TRANSCRIPTION FACTOR EFL-3"/>
    <property type="match status" value="1"/>
</dbReference>
<evidence type="ECO:0000256" key="10">
    <source>
        <dbReference type="SAM" id="MobiDB-lite"/>
    </source>
</evidence>
<evidence type="ECO:0000259" key="11">
    <source>
        <dbReference type="SMART" id="SM01372"/>
    </source>
</evidence>
<dbReference type="Proteomes" id="UP001162031">
    <property type="component" value="Unassembled WGS sequence"/>
</dbReference>
<dbReference type="GO" id="GO:0000978">
    <property type="term" value="F:RNA polymerase II cis-regulatory region sequence-specific DNA binding"/>
    <property type="evidence" value="ECO:0007669"/>
    <property type="project" value="InterPro"/>
</dbReference>
<comment type="caution">
    <text evidence="12">The sequence shown here is derived from an EMBL/GenBank/DDBJ whole genome shotgun (WGS) entry which is preliminary data.</text>
</comment>
<evidence type="ECO:0000256" key="6">
    <source>
        <dbReference type="ARBA" id="ARBA00023163"/>
    </source>
</evidence>
<evidence type="ECO:0000256" key="2">
    <source>
        <dbReference type="ARBA" id="ARBA00010940"/>
    </source>
</evidence>
<dbReference type="SMART" id="SM01372">
    <property type="entry name" value="E2F_TDP"/>
    <property type="match status" value="2"/>
</dbReference>
<reference evidence="12" key="1">
    <citation type="submission" date="2022-12" db="EMBL/GenBank/DDBJ databases">
        <authorList>
            <person name="Webb A."/>
        </authorList>
    </citation>
    <scope>NUCLEOTIDE SEQUENCE</scope>
    <source>
        <strain evidence="12">Hp1</strain>
    </source>
</reference>
<feature type="region of interest" description="Disordered" evidence="10">
    <location>
        <begin position="121"/>
        <end position="142"/>
    </location>
</feature>
<dbReference type="FunFam" id="1.10.10.10:FF:000295">
    <property type="entry name" value="E2F transcription factor-like E2FE"/>
    <property type="match status" value="1"/>
</dbReference>
<keyword evidence="3" id="KW-0678">Repressor</keyword>
<dbReference type="FunFam" id="1.10.10.10:FF:000073">
    <property type="entry name" value="E2F transcription factor 8"/>
    <property type="match status" value="1"/>
</dbReference>
<dbReference type="Pfam" id="PF02319">
    <property type="entry name" value="WHD_E2F_TDP"/>
    <property type="match status" value="2"/>
</dbReference>
<evidence type="ECO:0000256" key="7">
    <source>
        <dbReference type="ARBA" id="ARBA00023242"/>
    </source>
</evidence>
<feature type="compositionally biased region" description="Polar residues" evidence="10">
    <location>
        <begin position="573"/>
        <end position="587"/>
    </location>
</feature>
<organism evidence="12 13">
    <name type="scientific">Hyaloperonospora brassicae</name>
    <name type="common">Brassica downy mildew</name>
    <name type="synonym">Peronospora brassicae</name>
    <dbReference type="NCBI Taxonomy" id="162125"/>
    <lineage>
        <taxon>Eukaryota</taxon>
        <taxon>Sar</taxon>
        <taxon>Stramenopiles</taxon>
        <taxon>Oomycota</taxon>
        <taxon>Peronosporomycetes</taxon>
        <taxon>Peronosporales</taxon>
        <taxon>Peronosporaceae</taxon>
        <taxon>Hyaloperonospora</taxon>
    </lineage>
</organism>